<name>A0AAV1F8Z0_XYRNO</name>
<gene>
    <name evidence="1" type="ORF">XNOV1_A010648</name>
</gene>
<reference evidence="1" key="1">
    <citation type="submission" date="2023-08" db="EMBL/GenBank/DDBJ databases">
        <authorList>
            <person name="Alioto T."/>
            <person name="Alioto T."/>
            <person name="Gomez Garrido J."/>
        </authorList>
    </citation>
    <scope>NUCLEOTIDE SEQUENCE</scope>
</reference>
<dbReference type="EMBL" id="OY660869">
    <property type="protein sequence ID" value="CAJ1057801.1"/>
    <property type="molecule type" value="Genomic_DNA"/>
</dbReference>
<evidence type="ECO:0000313" key="2">
    <source>
        <dbReference type="Proteomes" id="UP001178508"/>
    </source>
</evidence>
<accession>A0AAV1F8Z0</accession>
<evidence type="ECO:0000313" key="1">
    <source>
        <dbReference type="EMBL" id="CAJ1057801.1"/>
    </source>
</evidence>
<proteinExistence type="predicted"/>
<dbReference type="Proteomes" id="UP001178508">
    <property type="component" value="Chromosome 6"/>
</dbReference>
<dbReference type="AlphaFoldDB" id="A0AAV1F8Z0"/>
<sequence length="235" mass="26889">MGRTVQRQLREGLARIDNSQLPGKLKMDGIANSYIRKWLGLPRCFSNVGLFGKNMLQLPLKSINLGYRQKKTHLLLELGETRDEAVKGAAVMVRTGRKWRAQYEVDQAVSRLQHKEILGRVQDSRAGLGWGQPVQFWSKATRDQRKAMVVEEVSQVEKDHYLVKSQLSFLIRETYDTLPCPRNLAQWFGSEGKCFLCSKDNAGLQHILSGCNISLTQGCFQWQHNQVLRKLAEYL</sequence>
<keyword evidence="2" id="KW-1185">Reference proteome</keyword>
<organism evidence="1 2">
    <name type="scientific">Xyrichtys novacula</name>
    <name type="common">Pearly razorfish</name>
    <name type="synonym">Hemipteronotus novacula</name>
    <dbReference type="NCBI Taxonomy" id="13765"/>
    <lineage>
        <taxon>Eukaryota</taxon>
        <taxon>Metazoa</taxon>
        <taxon>Chordata</taxon>
        <taxon>Craniata</taxon>
        <taxon>Vertebrata</taxon>
        <taxon>Euteleostomi</taxon>
        <taxon>Actinopterygii</taxon>
        <taxon>Neopterygii</taxon>
        <taxon>Teleostei</taxon>
        <taxon>Neoteleostei</taxon>
        <taxon>Acanthomorphata</taxon>
        <taxon>Eupercaria</taxon>
        <taxon>Labriformes</taxon>
        <taxon>Labridae</taxon>
        <taxon>Xyrichtys</taxon>
    </lineage>
</organism>
<evidence type="ECO:0008006" key="3">
    <source>
        <dbReference type="Google" id="ProtNLM"/>
    </source>
</evidence>
<protein>
    <recommendedName>
        <fullName evidence="3">Reverse transcriptase</fullName>
    </recommendedName>
</protein>